<protein>
    <recommendedName>
        <fullName evidence="7">Glutathione peroxidase</fullName>
    </recommendedName>
</protein>
<keyword evidence="4" id="KW-0732">Signal</keyword>
<evidence type="ECO:0000256" key="1">
    <source>
        <dbReference type="ARBA" id="ARBA00006926"/>
    </source>
</evidence>
<evidence type="ECO:0000313" key="6">
    <source>
        <dbReference type="Proteomes" id="UP000677054"/>
    </source>
</evidence>
<evidence type="ECO:0008006" key="7">
    <source>
        <dbReference type="Google" id="ProtNLM"/>
    </source>
</evidence>
<organism evidence="5">
    <name type="scientific">Darwinula stevensoni</name>
    <dbReference type="NCBI Taxonomy" id="69355"/>
    <lineage>
        <taxon>Eukaryota</taxon>
        <taxon>Metazoa</taxon>
        <taxon>Ecdysozoa</taxon>
        <taxon>Arthropoda</taxon>
        <taxon>Crustacea</taxon>
        <taxon>Oligostraca</taxon>
        <taxon>Ostracoda</taxon>
        <taxon>Podocopa</taxon>
        <taxon>Podocopida</taxon>
        <taxon>Darwinulocopina</taxon>
        <taxon>Darwinuloidea</taxon>
        <taxon>Darwinulidae</taxon>
        <taxon>Darwinula</taxon>
    </lineage>
</organism>
<dbReference type="GO" id="GO:0004601">
    <property type="term" value="F:peroxidase activity"/>
    <property type="evidence" value="ECO:0007669"/>
    <property type="project" value="UniProtKB-KW"/>
</dbReference>
<name>A0A7R9AIF0_9CRUS</name>
<evidence type="ECO:0000313" key="5">
    <source>
        <dbReference type="EMBL" id="CAD7254325.1"/>
    </source>
</evidence>
<keyword evidence="6" id="KW-1185">Reference proteome</keyword>
<dbReference type="EMBL" id="LR908543">
    <property type="protein sequence ID" value="CAD7254325.1"/>
    <property type="molecule type" value="Genomic_DNA"/>
</dbReference>
<dbReference type="GO" id="GO:0006979">
    <property type="term" value="P:response to oxidative stress"/>
    <property type="evidence" value="ECO:0007669"/>
    <property type="project" value="InterPro"/>
</dbReference>
<evidence type="ECO:0000256" key="4">
    <source>
        <dbReference type="SAM" id="SignalP"/>
    </source>
</evidence>
<keyword evidence="2" id="KW-0575">Peroxidase</keyword>
<dbReference type="Proteomes" id="UP000677054">
    <property type="component" value="Unassembled WGS sequence"/>
</dbReference>
<evidence type="ECO:0000256" key="3">
    <source>
        <dbReference type="ARBA" id="ARBA00023002"/>
    </source>
</evidence>
<dbReference type="AlphaFoldDB" id="A0A7R9AIF0"/>
<feature type="signal peptide" evidence="4">
    <location>
        <begin position="1"/>
        <end position="23"/>
    </location>
</feature>
<dbReference type="InterPro" id="IPR036249">
    <property type="entry name" value="Thioredoxin-like_sf"/>
</dbReference>
<gene>
    <name evidence="5" type="ORF">DSTB1V02_LOCUS14071</name>
</gene>
<dbReference type="PROSITE" id="PS51355">
    <property type="entry name" value="GLUTATHIONE_PEROXID_3"/>
    <property type="match status" value="1"/>
</dbReference>
<dbReference type="EMBL" id="CAJPEV010009025">
    <property type="protein sequence ID" value="CAG0905512.1"/>
    <property type="molecule type" value="Genomic_DNA"/>
</dbReference>
<dbReference type="Gene3D" id="3.40.30.10">
    <property type="entry name" value="Glutaredoxin"/>
    <property type="match status" value="1"/>
</dbReference>
<dbReference type="OrthoDB" id="446890at2759"/>
<proteinExistence type="inferred from homology"/>
<reference evidence="5" key="1">
    <citation type="submission" date="2020-11" db="EMBL/GenBank/DDBJ databases">
        <authorList>
            <person name="Tran Van P."/>
        </authorList>
    </citation>
    <scope>NUCLEOTIDE SEQUENCE</scope>
</reference>
<dbReference type="SUPFAM" id="SSF52833">
    <property type="entry name" value="Thioredoxin-like"/>
    <property type="match status" value="1"/>
</dbReference>
<feature type="chain" id="PRO_5036209966" description="Glutathione peroxidase" evidence="4">
    <location>
        <begin position="24"/>
        <end position="68"/>
    </location>
</feature>
<keyword evidence="3" id="KW-0560">Oxidoreductase</keyword>
<dbReference type="InterPro" id="IPR000889">
    <property type="entry name" value="Glutathione_peroxidase"/>
</dbReference>
<comment type="similarity">
    <text evidence="1">Belongs to the glutathione peroxidase family.</text>
</comment>
<accession>A0A7R9AIF0</accession>
<evidence type="ECO:0000256" key="2">
    <source>
        <dbReference type="ARBA" id="ARBA00022559"/>
    </source>
</evidence>
<sequence length="68" mass="7489">MNGFGAGALRALLLLPWLSATLGQESLCDQTDPRTIYEFQEELLDGSRNVSLSEFRGKVVLIVNVATY</sequence>